<feature type="coiled-coil region" evidence="6">
    <location>
        <begin position="190"/>
        <end position="217"/>
    </location>
</feature>
<evidence type="ECO:0000256" key="3">
    <source>
        <dbReference type="ARBA" id="ARBA00022692"/>
    </source>
</evidence>
<keyword evidence="6" id="KW-0175">Coiled coil</keyword>
<keyword evidence="5 7" id="KW-0472">Membrane</keyword>
<evidence type="ECO:0000256" key="7">
    <source>
        <dbReference type="SAM" id="Phobius"/>
    </source>
</evidence>
<organism evidence="8 9">
    <name type="scientific">Salix koriyanagi</name>
    <dbReference type="NCBI Taxonomy" id="2511006"/>
    <lineage>
        <taxon>Eukaryota</taxon>
        <taxon>Viridiplantae</taxon>
        <taxon>Streptophyta</taxon>
        <taxon>Embryophyta</taxon>
        <taxon>Tracheophyta</taxon>
        <taxon>Spermatophyta</taxon>
        <taxon>Magnoliopsida</taxon>
        <taxon>eudicotyledons</taxon>
        <taxon>Gunneridae</taxon>
        <taxon>Pentapetalae</taxon>
        <taxon>rosids</taxon>
        <taxon>fabids</taxon>
        <taxon>Malpighiales</taxon>
        <taxon>Salicaceae</taxon>
        <taxon>Saliceae</taxon>
        <taxon>Salix</taxon>
    </lineage>
</organism>
<comment type="subcellular location">
    <subcellularLocation>
        <location evidence="1">Membrane</location>
    </subcellularLocation>
</comment>
<dbReference type="EMBL" id="JAPFFM010000011">
    <property type="protein sequence ID" value="KAJ6732973.1"/>
    <property type="molecule type" value="Genomic_DNA"/>
</dbReference>
<evidence type="ECO:0000256" key="6">
    <source>
        <dbReference type="SAM" id="Coils"/>
    </source>
</evidence>
<feature type="transmembrane region" description="Helical" evidence="7">
    <location>
        <begin position="220"/>
        <end position="241"/>
    </location>
</feature>
<evidence type="ECO:0000256" key="4">
    <source>
        <dbReference type="ARBA" id="ARBA00022989"/>
    </source>
</evidence>
<reference evidence="8" key="2">
    <citation type="journal article" date="2023" name="Int. J. Mol. Sci.">
        <title>De Novo Assembly and Annotation of 11 Diverse Shrub Willow (Salix) Genomes Reveals Novel Gene Organization in Sex-Linked Regions.</title>
        <authorList>
            <person name="Hyden B."/>
            <person name="Feng K."/>
            <person name="Yates T.B."/>
            <person name="Jawdy S."/>
            <person name="Cereghino C."/>
            <person name="Smart L.B."/>
            <person name="Muchero W."/>
        </authorList>
    </citation>
    <scope>NUCLEOTIDE SEQUENCE</scope>
    <source>
        <tissue evidence="8">Shoot tip</tissue>
    </source>
</reference>
<sequence>MGGLCCKTRRRGTPSPLLQATTSSQLTANFSSYEDACKTDEKLKSFDATLHGRTNHVIQSLADGPEIRSLGSFKEVTKCLLAMNEDVVEVILESKEDIWKNPELFRLVQEYFKSSVKTMEFCTALGSCLERAKNSQLILQLAIEQFDGEVEMQDGAVDKKFEKTLEGLRKFKAAGDPFTPQFFDLYKSVSKQQESMLKKLQSRMKKLDKKLKSVETWRRVSNVLFVSAFVSVLIFSVVAASVAAPPAVTALAGAIAVPIGSVGNWCDSLWNRYEKALKEEKGIVTSLEAVTFVTIQDMVNIRVLVTKFQVEIESLLDKADFAIREEDAVKLVIDMIKRKMAVFMESIEDLAKHADKCHAHIIGARTAVLEKIIENTF</sequence>
<comment type="caution">
    <text evidence="8">The sequence shown here is derived from an EMBL/GenBank/DDBJ whole genome shotgun (WGS) entry which is preliminary data.</text>
</comment>
<dbReference type="PANTHER" id="PTHR31113">
    <property type="entry name" value="UPF0496 PROTEIN 3-RELATED"/>
    <property type="match status" value="1"/>
</dbReference>
<evidence type="ECO:0000256" key="1">
    <source>
        <dbReference type="ARBA" id="ARBA00004370"/>
    </source>
</evidence>
<name>A0A9Q0ZFY7_9ROSI</name>
<gene>
    <name evidence="8" type="ORF">OIU74_004842</name>
</gene>
<comment type="similarity">
    <text evidence="2">Belongs to the UPF0496 family.</text>
</comment>
<dbReference type="AlphaFoldDB" id="A0A9Q0ZFY7"/>
<accession>A0A9Q0ZFY7</accession>
<feature type="transmembrane region" description="Helical" evidence="7">
    <location>
        <begin position="247"/>
        <end position="266"/>
    </location>
</feature>
<evidence type="ECO:0000256" key="2">
    <source>
        <dbReference type="ARBA" id="ARBA00009074"/>
    </source>
</evidence>
<proteinExistence type="inferred from homology"/>
<reference evidence="8" key="1">
    <citation type="submission" date="2022-11" db="EMBL/GenBank/DDBJ databases">
        <authorList>
            <person name="Hyden B.L."/>
            <person name="Feng K."/>
            <person name="Yates T."/>
            <person name="Jawdy S."/>
            <person name="Smart L.B."/>
            <person name="Muchero W."/>
        </authorList>
    </citation>
    <scope>NUCLEOTIDE SEQUENCE</scope>
    <source>
        <tissue evidence="8">Shoot tip</tissue>
    </source>
</reference>
<dbReference type="InterPro" id="IPR007749">
    <property type="entry name" value="DUF677"/>
</dbReference>
<dbReference type="Pfam" id="PF05055">
    <property type="entry name" value="DUF677"/>
    <property type="match status" value="1"/>
</dbReference>
<dbReference type="PANTHER" id="PTHR31113:SF32">
    <property type="entry name" value="UPF0496 PLANT-LIKE PROTEIN"/>
    <property type="match status" value="1"/>
</dbReference>
<evidence type="ECO:0000313" key="8">
    <source>
        <dbReference type="EMBL" id="KAJ6732973.1"/>
    </source>
</evidence>
<evidence type="ECO:0000256" key="5">
    <source>
        <dbReference type="ARBA" id="ARBA00023136"/>
    </source>
</evidence>
<protein>
    <submittedName>
        <fullName evidence="8">TRANSMEMBRANE PROTEIN</fullName>
    </submittedName>
</protein>
<dbReference type="GO" id="GO:0016020">
    <property type="term" value="C:membrane"/>
    <property type="evidence" value="ECO:0007669"/>
    <property type="project" value="UniProtKB-SubCell"/>
</dbReference>
<dbReference type="Proteomes" id="UP001151752">
    <property type="component" value="Chromosome 7"/>
</dbReference>
<keyword evidence="4 7" id="KW-1133">Transmembrane helix</keyword>
<keyword evidence="9" id="KW-1185">Reference proteome</keyword>
<evidence type="ECO:0000313" key="9">
    <source>
        <dbReference type="Proteomes" id="UP001151752"/>
    </source>
</evidence>
<keyword evidence="3 7" id="KW-0812">Transmembrane</keyword>